<comment type="similarity">
    <text evidence="3 7">Belongs to the UTP25 family.</text>
</comment>
<accession>A0A316US71</accession>
<evidence type="ECO:0000256" key="5">
    <source>
        <dbReference type="ARBA" id="ARBA00023242"/>
    </source>
</evidence>
<protein>
    <recommendedName>
        <fullName evidence="4 7">U3 small nucleolar RNA-associated protein 25</fullName>
        <shortName evidence="7">U3 snoRNA-associated protein 25</shortName>
    </recommendedName>
</protein>
<evidence type="ECO:0000259" key="9">
    <source>
        <dbReference type="Pfam" id="PF06862"/>
    </source>
</evidence>
<evidence type="ECO:0000313" key="12">
    <source>
        <dbReference type="Proteomes" id="UP000245884"/>
    </source>
</evidence>
<evidence type="ECO:0000259" key="10">
    <source>
        <dbReference type="Pfam" id="PF22916"/>
    </source>
</evidence>
<name>A0A316US71_9BASI</name>
<comment type="subcellular location">
    <subcellularLocation>
        <location evidence="2 7">Nucleus</location>
        <location evidence="2 7">Nucleolus</location>
    </subcellularLocation>
</comment>
<evidence type="ECO:0000256" key="2">
    <source>
        <dbReference type="ARBA" id="ARBA00004604"/>
    </source>
</evidence>
<dbReference type="GO" id="GO:0032040">
    <property type="term" value="C:small-subunit processome"/>
    <property type="evidence" value="ECO:0007669"/>
    <property type="project" value="TreeGrafter"/>
</dbReference>
<keyword evidence="6 7" id="KW-0687">Ribonucleoprotein</keyword>
<keyword evidence="12" id="KW-1185">Reference proteome</keyword>
<feature type="compositionally biased region" description="Low complexity" evidence="8">
    <location>
        <begin position="96"/>
        <end position="108"/>
    </location>
</feature>
<dbReference type="GeneID" id="37028187"/>
<dbReference type="GO" id="GO:0000462">
    <property type="term" value="P:maturation of SSU-rRNA from tricistronic rRNA transcript (SSU-rRNA, 5.8S rRNA, LSU-rRNA)"/>
    <property type="evidence" value="ECO:0007669"/>
    <property type="project" value="TreeGrafter"/>
</dbReference>
<dbReference type="Gene3D" id="3.40.50.300">
    <property type="entry name" value="P-loop containing nucleotide triphosphate hydrolases"/>
    <property type="match status" value="1"/>
</dbReference>
<dbReference type="STRING" id="1569628.A0A316US71"/>
<feature type="domain" description="UTP25 C-terminal" evidence="9">
    <location>
        <begin position="475"/>
        <end position="689"/>
    </location>
</feature>
<dbReference type="Pfam" id="PF22916">
    <property type="entry name" value="UTP25_NTPase-like"/>
    <property type="match status" value="1"/>
</dbReference>
<dbReference type="PANTHER" id="PTHR12933">
    <property type="entry name" value="ORF PROTEIN-RELATED"/>
    <property type="match status" value="1"/>
</dbReference>
<dbReference type="Pfam" id="PF06862">
    <property type="entry name" value="Utp25_C"/>
    <property type="match status" value="1"/>
</dbReference>
<dbReference type="InterPro" id="IPR027417">
    <property type="entry name" value="P-loop_NTPase"/>
</dbReference>
<evidence type="ECO:0000313" key="11">
    <source>
        <dbReference type="EMBL" id="PWN27171.1"/>
    </source>
</evidence>
<dbReference type="InterPro" id="IPR010678">
    <property type="entry name" value="UTP25"/>
</dbReference>
<evidence type="ECO:0000256" key="7">
    <source>
        <dbReference type="RuleBase" id="RU365070"/>
    </source>
</evidence>
<dbReference type="OrthoDB" id="10264378at2759"/>
<dbReference type="AlphaFoldDB" id="A0A316US71"/>
<dbReference type="InterPro" id="IPR053939">
    <property type="entry name" value="UTP25_C"/>
</dbReference>
<dbReference type="GO" id="GO:0034511">
    <property type="term" value="F:U3 snoRNA binding"/>
    <property type="evidence" value="ECO:0007669"/>
    <property type="project" value="InterPro"/>
</dbReference>
<dbReference type="RefSeq" id="XP_025361783.1">
    <property type="nucleotide sequence ID" value="XM_025506364.1"/>
</dbReference>
<feature type="domain" description="UTP25 NTP hydrolase-like" evidence="10">
    <location>
        <begin position="199"/>
        <end position="464"/>
    </location>
</feature>
<sequence>MSVDDPTTKLLTLLNVSATKPGKRKRSGQAVRSAPLGGKRSDKVNDRVYEAAAVVAASKKGVEKATETAQHAVVPSSSSTAAIAAAPDSDDEGTGAASSSSQPSDAFSVHFASEGPGSHAALLADLALPGSQWEPKVVESGSSDLGKVVHFSHVTAKGAKGKEVAGGPHANVLASWDTLRKSEPPTTFQQKLMSRLSTYEDFYHSSLPIADRASARETIACHAVSHAIKTRRRILKNNERLAHAAAAASSEDVEVPRDQGFTRPKVLILAPMRNSALEWVRLLERLSGCPQVDNKGRLEKEFNLPQGAVDKLTQPEARDRYPSDHLETFRGNIDDNFLLGVKLTRKSLKLFSAFYESDFIVASPLALRLAIEKDRDNDFLSSIEVLITDQMDVLAMQNWDHLQFVMNNLNNLPKESHDTDFSRVKQWYLDGQAGQMRQSILLSSYDSPEMRSLFSSKLANVAGKSRTISEPSGVMNQVREGIRQTFTRIECANLQAEHDVRFNYFTQKTLPKLLKSALSASKTLLFVPSYFDFVRLTDYMTQEGMSFASLSEYSEGKEIARARQQFVAGKKNFLVVTERFHFYRRYVLRGPQTVVFYGLPEHKEYFVEALAFPFATSTSLVEALDLRPSSKKVKRSEGEDGQEEELELDPSDVSVVAQYTRYDLLRLQRIVGVELARRMVEESRTTWRFT</sequence>
<organism evidence="11 12">
    <name type="scientific">Jaminaea rosea</name>
    <dbReference type="NCBI Taxonomy" id="1569628"/>
    <lineage>
        <taxon>Eukaryota</taxon>
        <taxon>Fungi</taxon>
        <taxon>Dikarya</taxon>
        <taxon>Basidiomycota</taxon>
        <taxon>Ustilaginomycotina</taxon>
        <taxon>Exobasidiomycetes</taxon>
        <taxon>Microstromatales</taxon>
        <taxon>Microstromatales incertae sedis</taxon>
        <taxon>Jaminaea</taxon>
    </lineage>
</organism>
<dbReference type="GO" id="GO:0019843">
    <property type="term" value="F:rRNA binding"/>
    <property type="evidence" value="ECO:0007669"/>
    <property type="project" value="TreeGrafter"/>
</dbReference>
<evidence type="ECO:0000256" key="3">
    <source>
        <dbReference type="ARBA" id="ARBA00009223"/>
    </source>
</evidence>
<feature type="region of interest" description="Disordered" evidence="8">
    <location>
        <begin position="14"/>
        <end position="42"/>
    </location>
</feature>
<feature type="region of interest" description="Disordered" evidence="8">
    <location>
        <begin position="64"/>
        <end position="111"/>
    </location>
</feature>
<evidence type="ECO:0000256" key="8">
    <source>
        <dbReference type="SAM" id="MobiDB-lite"/>
    </source>
</evidence>
<dbReference type="EMBL" id="KZ819669">
    <property type="protein sequence ID" value="PWN27171.1"/>
    <property type="molecule type" value="Genomic_DNA"/>
</dbReference>
<dbReference type="InterPro" id="IPR053940">
    <property type="entry name" value="UTP25_NTPase-like"/>
</dbReference>
<keyword evidence="5 7" id="KW-0539">Nucleus</keyword>
<dbReference type="SUPFAM" id="SSF52540">
    <property type="entry name" value="P-loop containing nucleoside triphosphate hydrolases"/>
    <property type="match status" value="1"/>
</dbReference>
<gene>
    <name evidence="11" type="ORF">BDZ90DRAFT_232726</name>
</gene>
<proteinExistence type="inferred from homology"/>
<reference evidence="11 12" key="1">
    <citation type="journal article" date="2018" name="Mol. Biol. Evol.">
        <title>Broad Genomic Sampling Reveals a Smut Pathogenic Ancestry of the Fungal Clade Ustilaginomycotina.</title>
        <authorList>
            <person name="Kijpornyongpan T."/>
            <person name="Mondo S.J."/>
            <person name="Barry K."/>
            <person name="Sandor L."/>
            <person name="Lee J."/>
            <person name="Lipzen A."/>
            <person name="Pangilinan J."/>
            <person name="LaButti K."/>
            <person name="Hainaut M."/>
            <person name="Henrissat B."/>
            <person name="Grigoriev I.V."/>
            <person name="Spatafora J.W."/>
            <person name="Aime M.C."/>
        </authorList>
    </citation>
    <scope>NUCLEOTIDE SEQUENCE [LARGE SCALE GENOMIC DNA]</scope>
    <source>
        <strain evidence="11 12">MCA 5214</strain>
    </source>
</reference>
<evidence type="ECO:0000256" key="6">
    <source>
        <dbReference type="ARBA" id="ARBA00023274"/>
    </source>
</evidence>
<keyword evidence="7" id="KW-0698">rRNA processing</keyword>
<feature type="compositionally biased region" description="Low complexity" evidence="8">
    <location>
        <begin position="76"/>
        <end position="87"/>
    </location>
</feature>
<dbReference type="PANTHER" id="PTHR12933:SF0">
    <property type="entry name" value="U3 SMALL NUCLEOLAR RNA-ASSOCIATED PROTEIN 25 HOMOLOG"/>
    <property type="match status" value="1"/>
</dbReference>
<comment type="function">
    <text evidence="1 7">DEAD-box RNA helicase-like protein required for pre-18S rRNA processing, specifically at sites A0, A1, and A2.</text>
</comment>
<comment type="subunit">
    <text evidence="7">Component of the ribosomal small subunit (SSU) processome composed of at least 40 protein subunits and snoRNA U3.</text>
</comment>
<evidence type="ECO:0000256" key="1">
    <source>
        <dbReference type="ARBA" id="ARBA00002883"/>
    </source>
</evidence>
<keyword evidence="7" id="KW-0690">Ribosome biogenesis</keyword>
<dbReference type="Proteomes" id="UP000245884">
    <property type="component" value="Unassembled WGS sequence"/>
</dbReference>
<evidence type="ECO:0000256" key="4">
    <source>
        <dbReference type="ARBA" id="ARBA00015422"/>
    </source>
</evidence>